<dbReference type="Gene3D" id="3.40.50.1240">
    <property type="entry name" value="Phosphoglycerate mutase-like"/>
    <property type="match status" value="1"/>
</dbReference>
<dbReference type="PIRSF" id="PIRSF036802">
    <property type="entry name" value="Tau55_TFC7"/>
    <property type="match status" value="1"/>
</dbReference>
<proteinExistence type="predicted"/>
<feature type="compositionally biased region" description="Polar residues" evidence="1">
    <location>
        <begin position="487"/>
        <end position="502"/>
    </location>
</feature>
<dbReference type="Proteomes" id="UP000669133">
    <property type="component" value="Unassembled WGS sequence"/>
</dbReference>
<dbReference type="InterPro" id="IPR029033">
    <property type="entry name" value="His_PPase_superfam"/>
</dbReference>
<dbReference type="GeneID" id="93652981"/>
<feature type="compositionally biased region" description="Basic residues" evidence="1">
    <location>
        <begin position="400"/>
        <end position="409"/>
    </location>
</feature>
<comment type="caution">
    <text evidence="2">The sequence shown here is derived from an EMBL/GenBank/DDBJ whole genome shotgun (WGS) entry which is preliminary data.</text>
</comment>
<dbReference type="GO" id="GO:0016791">
    <property type="term" value="F:phosphatase activity"/>
    <property type="evidence" value="ECO:0007669"/>
    <property type="project" value="UniProtKB-ARBA"/>
</dbReference>
<dbReference type="FunFam" id="3.40.50.1240:FF:000034">
    <property type="entry name" value="Transcription factor TFIIIC subunit"/>
    <property type="match status" value="1"/>
</dbReference>
<feature type="region of interest" description="Disordered" evidence="1">
    <location>
        <begin position="370"/>
        <end position="409"/>
    </location>
</feature>
<keyword evidence="3" id="KW-1185">Reference proteome</keyword>
<dbReference type="RefSeq" id="XP_067547139.1">
    <property type="nucleotide sequence ID" value="XM_067693415.1"/>
</dbReference>
<evidence type="ECO:0000256" key="1">
    <source>
        <dbReference type="SAM" id="MobiDB-lite"/>
    </source>
</evidence>
<dbReference type="InterPro" id="IPR014623">
    <property type="entry name" value="Tfc7/tau55"/>
</dbReference>
<organism evidence="2 3">
    <name type="scientific">Candida metapsilosis</name>
    <dbReference type="NCBI Taxonomy" id="273372"/>
    <lineage>
        <taxon>Eukaryota</taxon>
        <taxon>Fungi</taxon>
        <taxon>Dikarya</taxon>
        <taxon>Ascomycota</taxon>
        <taxon>Saccharomycotina</taxon>
        <taxon>Pichiomycetes</taxon>
        <taxon>Debaryomycetaceae</taxon>
        <taxon>Candida/Lodderomyces clade</taxon>
        <taxon>Candida</taxon>
    </lineage>
</organism>
<sequence>MTIKEIYIARHGYRMNWLPPPHPPNPTGVPSDPPLAPHGVEQAKELAAYLASLPVKDQPQFIITSPFYRCVETAQPIAQSLDLKVHLDRGVGEWFKKGRKIVPEPVDYSDLSKFFKEVLDKEDVWPRDRLGVIPNLEGETGEEIYTRATQFWHKFIPLFEKEYPEIENILIVTHAATKIALGSVLLKLGSVTSTIDGDQTMLRAGACSLSKYVRTSPSDSNDFDWKIVMNGNCEFLSKGEEMNWDFTTGVEAGSAEDIARRKKEAEKKARENGEASGEDIKAPGISSEGEVPVTEAATGASETTNEDEFETFYITVDLPNVPKKLDEDDFTIDRSKTRKTPRFKNNILKPSARLQMTSLSDESPLIKISNNTSNAANTSNTSTARDHSATTTTAASPEGRKHKSSKKHTNSIIDASALINGRIFETNWHELTGSELIFDDYGELIGQVKEHLTCNDKVKFTPNKKAQQQRSGEQVDFVEFEDDAITGESSSAKSEGNLNSKPSPFLRNAIKLAKRKEYA</sequence>
<accession>A0A8H7ZFF7</accession>
<dbReference type="AlphaFoldDB" id="A0A8H7ZFF7"/>
<dbReference type="EMBL" id="JAEOAQ010000006">
    <property type="protein sequence ID" value="KAG5418023.1"/>
    <property type="molecule type" value="Genomic_DNA"/>
</dbReference>
<evidence type="ECO:0000313" key="3">
    <source>
        <dbReference type="Proteomes" id="UP000669133"/>
    </source>
</evidence>
<dbReference type="InterPro" id="IPR051710">
    <property type="entry name" value="Phosphatase_SH3-domain"/>
</dbReference>
<dbReference type="CDD" id="cd07067">
    <property type="entry name" value="HP_PGM_like"/>
    <property type="match status" value="1"/>
</dbReference>
<dbReference type="PANTHER" id="PTHR16469:SF51">
    <property type="entry name" value="TRANSCRIPTION FACTOR TAU 55 KDA SUBUNIT"/>
    <property type="match status" value="1"/>
</dbReference>
<reference evidence="2 3" key="1">
    <citation type="submission" date="2020-12" db="EMBL/GenBank/DDBJ databases">
        <title>Effect of drift, selection, and recombination on the evolution of hybrid genomes in Candida yeast pathogens.</title>
        <authorList>
            <person name="Mixao V."/>
            <person name="Ksiezopolska E."/>
            <person name="Saus E."/>
            <person name="Boekhout T."/>
            <person name="Gacser A."/>
            <person name="Gabaldon T."/>
        </authorList>
    </citation>
    <scope>NUCLEOTIDE SEQUENCE [LARGE SCALE GENOMIC DNA]</scope>
    <source>
        <strain evidence="2 3">BP57</strain>
    </source>
</reference>
<protein>
    <submittedName>
        <fullName evidence="2">TFC7</fullName>
    </submittedName>
</protein>
<feature type="compositionally biased region" description="Basic and acidic residues" evidence="1">
    <location>
        <begin position="257"/>
        <end position="281"/>
    </location>
</feature>
<evidence type="ECO:0000313" key="2">
    <source>
        <dbReference type="EMBL" id="KAG5418023.1"/>
    </source>
</evidence>
<gene>
    <name evidence="2" type="ORF">I9W82_004352</name>
</gene>
<dbReference type="OrthoDB" id="414418at2759"/>
<feature type="region of interest" description="Disordered" evidence="1">
    <location>
        <begin position="481"/>
        <end position="504"/>
    </location>
</feature>
<dbReference type="Pfam" id="PF00300">
    <property type="entry name" value="His_Phos_1"/>
    <property type="match status" value="1"/>
</dbReference>
<feature type="region of interest" description="Disordered" evidence="1">
    <location>
        <begin position="256"/>
        <end position="306"/>
    </location>
</feature>
<name>A0A8H7ZFF7_9ASCO</name>
<dbReference type="SMART" id="SM00855">
    <property type="entry name" value="PGAM"/>
    <property type="match status" value="1"/>
</dbReference>
<dbReference type="SUPFAM" id="SSF53254">
    <property type="entry name" value="Phosphoglycerate mutase-like"/>
    <property type="match status" value="1"/>
</dbReference>
<dbReference type="InterPro" id="IPR013078">
    <property type="entry name" value="His_Pase_superF_clade-1"/>
</dbReference>
<feature type="compositionally biased region" description="Low complexity" evidence="1">
    <location>
        <begin position="370"/>
        <end position="383"/>
    </location>
</feature>
<dbReference type="PANTHER" id="PTHR16469">
    <property type="entry name" value="UBIQUITIN-ASSOCIATED AND SH3 DOMAIN-CONTAINING BA-RELATED"/>
    <property type="match status" value="1"/>
</dbReference>